<reference evidence="2" key="1">
    <citation type="submission" date="2022-10" db="EMBL/GenBank/DDBJ databases">
        <title>Adaptive evolution leads to modifications in subtelomeric GC content in a zoonotic Cryptosporidium species.</title>
        <authorList>
            <person name="Li J."/>
            <person name="Feng Y."/>
            <person name="Xiao L."/>
        </authorList>
    </citation>
    <scope>NUCLEOTIDE SEQUENCE</scope>
    <source>
        <strain evidence="2">25894</strain>
    </source>
</reference>
<protein>
    <submittedName>
        <fullName evidence="2">Uncharacterized protein</fullName>
    </submittedName>
</protein>
<keyword evidence="3" id="KW-1185">Reference proteome</keyword>
<dbReference type="Proteomes" id="UP001071777">
    <property type="component" value="Unassembled WGS sequence"/>
</dbReference>
<evidence type="ECO:0000256" key="1">
    <source>
        <dbReference type="SAM" id="SignalP"/>
    </source>
</evidence>
<dbReference type="EMBL" id="JAPCXB010000150">
    <property type="protein sequence ID" value="KAJ1606182.1"/>
    <property type="molecule type" value="Genomic_DNA"/>
</dbReference>
<accession>A0ABQ8P2V3</accession>
<comment type="caution">
    <text evidence="2">The sequence shown here is derived from an EMBL/GenBank/DDBJ whole genome shotgun (WGS) entry which is preliminary data.</text>
</comment>
<sequence length="276" mass="32612">MRYRYATSIFLLLFITLNAFVIHNVQGSDQGSNKNLVQSSNDFQYELKLAKDYIRVLRYYYFFLSIIYDIVYTSNCISRSFGIGFRVHIFQKLSEINYYRNYFAEYITNYGGNATFLGEIDEFPKSRAPFLNVCSQIKYIDASELYSIEQMVMSDHLEALTRLKRYIYSDIGVLSNSYLLLNRRRETIFIINKAIEMISLSRKQIVETKESSKNPGSIYVLSKIPQKLRVIKMYKDLLKVRIGNVVKLRHYTKLNKEELFKVLEKMENNNEILSRH</sequence>
<keyword evidence="1" id="KW-0732">Signal</keyword>
<organism evidence="2 3">
    <name type="scientific">Cryptosporidium canis</name>
    <dbReference type="NCBI Taxonomy" id="195482"/>
    <lineage>
        <taxon>Eukaryota</taxon>
        <taxon>Sar</taxon>
        <taxon>Alveolata</taxon>
        <taxon>Apicomplexa</taxon>
        <taxon>Conoidasida</taxon>
        <taxon>Coccidia</taxon>
        <taxon>Eucoccidiorida</taxon>
        <taxon>Eimeriorina</taxon>
        <taxon>Cryptosporidiidae</taxon>
        <taxon>Cryptosporidium</taxon>
    </lineage>
</organism>
<name>A0ABQ8P2V3_9CRYT</name>
<evidence type="ECO:0000313" key="3">
    <source>
        <dbReference type="Proteomes" id="UP001071777"/>
    </source>
</evidence>
<feature type="signal peptide" evidence="1">
    <location>
        <begin position="1"/>
        <end position="27"/>
    </location>
</feature>
<feature type="chain" id="PRO_5047088053" evidence="1">
    <location>
        <begin position="28"/>
        <end position="276"/>
    </location>
</feature>
<gene>
    <name evidence="2" type="ORF">OJ252_3232</name>
</gene>
<evidence type="ECO:0000313" key="2">
    <source>
        <dbReference type="EMBL" id="KAJ1606182.1"/>
    </source>
</evidence>
<proteinExistence type="predicted"/>